<feature type="region of interest" description="Disordered" evidence="1">
    <location>
        <begin position="363"/>
        <end position="419"/>
    </location>
</feature>
<dbReference type="PANTHER" id="PTHR22874:SF1">
    <property type="entry name" value="ACTIVATING MOLECULE IN BECN1-REGULATED AUTOPHAGY PROTEIN 1"/>
    <property type="match status" value="1"/>
</dbReference>
<proteinExistence type="predicted"/>
<dbReference type="GO" id="GO:0080008">
    <property type="term" value="C:Cul4-RING E3 ubiquitin ligase complex"/>
    <property type="evidence" value="ECO:0007669"/>
    <property type="project" value="TreeGrafter"/>
</dbReference>
<dbReference type="InterPro" id="IPR052596">
    <property type="entry name" value="AMBRA1_autophagy"/>
</dbReference>
<dbReference type="Gene3D" id="2.130.10.10">
    <property type="entry name" value="YVTN repeat-like/Quinoprotein amine dehydrogenase"/>
    <property type="match status" value="1"/>
</dbReference>
<dbReference type="Pfam" id="PF00400">
    <property type="entry name" value="WD40"/>
    <property type="match status" value="3"/>
</dbReference>
<reference evidence="2" key="1">
    <citation type="submission" date="2021-01" db="EMBL/GenBank/DDBJ databases">
        <authorList>
            <person name="Corre E."/>
            <person name="Pelletier E."/>
            <person name="Niang G."/>
            <person name="Scheremetjew M."/>
            <person name="Finn R."/>
            <person name="Kale V."/>
            <person name="Holt S."/>
            <person name="Cochrane G."/>
            <person name="Meng A."/>
            <person name="Brown T."/>
            <person name="Cohen L."/>
        </authorList>
    </citation>
    <scope>NUCLEOTIDE SEQUENCE</scope>
    <source>
        <strain evidence="2">CCMP1510</strain>
    </source>
</reference>
<accession>A0A7S3JR96</accession>
<dbReference type="SMART" id="SM00320">
    <property type="entry name" value="WD40"/>
    <property type="match status" value="4"/>
</dbReference>
<evidence type="ECO:0000313" key="2">
    <source>
        <dbReference type="EMBL" id="CAE0360132.1"/>
    </source>
</evidence>
<dbReference type="GO" id="GO:1990756">
    <property type="term" value="F:ubiquitin-like ligase-substrate adaptor activity"/>
    <property type="evidence" value="ECO:0007669"/>
    <property type="project" value="TreeGrafter"/>
</dbReference>
<name>A0A7S3JR96_9STRA</name>
<feature type="compositionally biased region" description="Low complexity" evidence="1">
    <location>
        <begin position="394"/>
        <end position="409"/>
    </location>
</feature>
<dbReference type="GO" id="GO:0000045">
    <property type="term" value="P:autophagosome assembly"/>
    <property type="evidence" value="ECO:0007669"/>
    <property type="project" value="TreeGrafter"/>
</dbReference>
<dbReference type="SUPFAM" id="SSF50978">
    <property type="entry name" value="WD40 repeat-like"/>
    <property type="match status" value="1"/>
</dbReference>
<protein>
    <recommendedName>
        <fullName evidence="3">F-box domain-containing protein</fullName>
    </recommendedName>
</protein>
<dbReference type="InterPro" id="IPR001680">
    <property type="entry name" value="WD40_rpt"/>
</dbReference>
<gene>
    <name evidence="2" type="ORF">ALAG00032_LOCUS861</name>
</gene>
<organism evidence="2">
    <name type="scientific">Aureoumbra lagunensis</name>
    <dbReference type="NCBI Taxonomy" id="44058"/>
    <lineage>
        <taxon>Eukaryota</taxon>
        <taxon>Sar</taxon>
        <taxon>Stramenopiles</taxon>
        <taxon>Ochrophyta</taxon>
        <taxon>Pelagophyceae</taxon>
        <taxon>Pelagomonadales</taxon>
        <taxon>Aureoumbra</taxon>
    </lineage>
</organism>
<dbReference type="EMBL" id="HBIJ01001156">
    <property type="protein sequence ID" value="CAE0360132.1"/>
    <property type="molecule type" value="Transcribed_RNA"/>
</dbReference>
<dbReference type="InterPro" id="IPR036322">
    <property type="entry name" value="WD40_repeat_dom_sf"/>
</dbReference>
<evidence type="ECO:0000256" key="1">
    <source>
        <dbReference type="SAM" id="MobiDB-lite"/>
    </source>
</evidence>
<sequence length="612" mass="67227">MQTDEKGDWYHSQQQLSPRSVALSNNEYSQDDCTSSGDKLEMANYVVEIVLDILGYPLATGLSLVSKNWNRQFQRIYRNEILELKSVLHGISTYLVLPENTKSTISVSFSSDKQRFASTHGDHTVKVINFSSGDIEATLRGHPRTPWTVKFHPHDPQILASGCLGFEARIWHLGCDNSSQCTARAEFDRAIISLSFHPDGDLLAVAAGNSIYIWHYGSGAPPLLEFHHPHPIRCLRFLPNGSLVVGAANSVPTTVLATGPLIVGQQGGQQPPIGITHQRSQHQRATFQLVLCQVDAQIARDAARDAILARGPGRRPLTGTGKVIIRPRCILRQALFYNDGGFDVSPCGTFLCSCAELWLPANTEEEEERGITPRTARAQHRSLRRRNTEEQRSARSPSDSPLDSDASLSNDDRDDDNARRRRRFALDEIDRSMTLRTPPRLPKLPAVKKLPALKKVRPRVAPSSALEQGRYQPHLVIVSLIHIEDNEGRILQAAPLDDRSFSGAGYETAGSDIVTSVKLSPTANFVLLGHSRGGDVSSGDGVPRIVSIVYRVGDMTKLDTRKQIGDDVNIARFHPTSGAGLIYGTKQGRICKLVADATDGDNNNVNPPQSSS</sequence>
<dbReference type="GO" id="GO:0000423">
    <property type="term" value="P:mitophagy"/>
    <property type="evidence" value="ECO:0007669"/>
    <property type="project" value="TreeGrafter"/>
</dbReference>
<dbReference type="InterPro" id="IPR015943">
    <property type="entry name" value="WD40/YVTN_repeat-like_dom_sf"/>
</dbReference>
<evidence type="ECO:0008006" key="3">
    <source>
        <dbReference type="Google" id="ProtNLM"/>
    </source>
</evidence>
<dbReference type="AlphaFoldDB" id="A0A7S3JR96"/>
<dbReference type="PANTHER" id="PTHR22874">
    <property type="entry name" value="ACTIVATING MOLECULE IN BECN1-REGULATED AUTOPHAGY PROTEIN 1"/>
    <property type="match status" value="1"/>
</dbReference>